<dbReference type="Gene3D" id="3.30.70.940">
    <property type="entry name" value="NusG, N-terminal domain"/>
    <property type="match status" value="1"/>
</dbReference>
<accession>A0A7J8MPI2</accession>
<evidence type="ECO:0000259" key="2">
    <source>
        <dbReference type="Pfam" id="PF11942"/>
    </source>
</evidence>
<organism evidence="3 4">
    <name type="scientific">Gossypium lobatum</name>
    <dbReference type="NCBI Taxonomy" id="34289"/>
    <lineage>
        <taxon>Eukaryota</taxon>
        <taxon>Viridiplantae</taxon>
        <taxon>Streptophyta</taxon>
        <taxon>Embryophyta</taxon>
        <taxon>Tracheophyta</taxon>
        <taxon>Spermatophyta</taxon>
        <taxon>Magnoliopsida</taxon>
        <taxon>eudicotyledons</taxon>
        <taxon>Gunneridae</taxon>
        <taxon>Pentapetalae</taxon>
        <taxon>rosids</taxon>
        <taxon>malvids</taxon>
        <taxon>Malvales</taxon>
        <taxon>Malvaceae</taxon>
        <taxon>Malvoideae</taxon>
        <taxon>Gossypium</taxon>
    </lineage>
</organism>
<dbReference type="PANTHER" id="PTHR11125:SF7">
    <property type="entry name" value="TRANSCRIPTION ELONGATION FACTOR SPT5"/>
    <property type="match status" value="1"/>
</dbReference>
<dbReference type="Pfam" id="PF11942">
    <property type="entry name" value="Spt5_N"/>
    <property type="match status" value="1"/>
</dbReference>
<dbReference type="GO" id="GO:0003729">
    <property type="term" value="F:mRNA binding"/>
    <property type="evidence" value="ECO:0007669"/>
    <property type="project" value="TreeGrafter"/>
</dbReference>
<name>A0A7J8MPI2_9ROSI</name>
<dbReference type="AlphaFoldDB" id="A0A7J8MPI2"/>
<comment type="caution">
    <text evidence="3">The sequence shown here is derived from an EMBL/GenBank/DDBJ whole genome shotgun (WGS) entry which is preliminary data.</text>
</comment>
<dbReference type="GO" id="GO:0032044">
    <property type="term" value="C:DSIF complex"/>
    <property type="evidence" value="ECO:0007669"/>
    <property type="project" value="TreeGrafter"/>
</dbReference>
<dbReference type="Proteomes" id="UP000593572">
    <property type="component" value="Unassembled WGS sequence"/>
</dbReference>
<dbReference type="InterPro" id="IPR022581">
    <property type="entry name" value="Spt5_N"/>
</dbReference>
<feature type="non-terminal residue" evidence="3">
    <location>
        <position position="183"/>
    </location>
</feature>
<proteinExistence type="predicted"/>
<gene>
    <name evidence="3" type="ORF">Golob_011447</name>
</gene>
<dbReference type="GO" id="GO:0032784">
    <property type="term" value="P:regulation of DNA-templated transcription elongation"/>
    <property type="evidence" value="ECO:0007669"/>
    <property type="project" value="InterPro"/>
</dbReference>
<evidence type="ECO:0000313" key="4">
    <source>
        <dbReference type="Proteomes" id="UP000593572"/>
    </source>
</evidence>
<dbReference type="EMBL" id="JABEZX010000009">
    <property type="protein sequence ID" value="MBA0566649.1"/>
    <property type="molecule type" value="Genomic_DNA"/>
</dbReference>
<reference evidence="3 4" key="1">
    <citation type="journal article" date="2019" name="Genome Biol. Evol.">
        <title>Insights into the evolution of the New World diploid cottons (Gossypium, subgenus Houzingenia) based on genome sequencing.</title>
        <authorList>
            <person name="Grover C.E."/>
            <person name="Arick M.A. 2nd"/>
            <person name="Thrash A."/>
            <person name="Conover J.L."/>
            <person name="Sanders W.S."/>
            <person name="Peterson D.G."/>
            <person name="Frelichowski J.E."/>
            <person name="Scheffler J.A."/>
            <person name="Scheffler B.E."/>
            <person name="Wendel J.F."/>
        </authorList>
    </citation>
    <scope>NUCLEOTIDE SEQUENCE [LARGE SCALE GENOMIC DNA]</scope>
    <source>
        <strain evidence="3">157</strain>
        <tissue evidence="3">Leaf</tissue>
    </source>
</reference>
<dbReference type="InterPro" id="IPR039659">
    <property type="entry name" value="SPT5"/>
</dbReference>
<dbReference type="GO" id="GO:0006357">
    <property type="term" value="P:regulation of transcription by RNA polymerase II"/>
    <property type="evidence" value="ECO:0007669"/>
    <property type="project" value="InterPro"/>
</dbReference>
<dbReference type="GO" id="GO:0006368">
    <property type="term" value="P:transcription elongation by RNA polymerase II"/>
    <property type="evidence" value="ECO:0007669"/>
    <property type="project" value="TreeGrafter"/>
</dbReference>
<evidence type="ECO:0000256" key="1">
    <source>
        <dbReference type="SAM" id="MobiDB-lite"/>
    </source>
</evidence>
<dbReference type="InterPro" id="IPR036735">
    <property type="entry name" value="NGN_dom_sf"/>
</dbReference>
<feature type="compositionally biased region" description="Acidic residues" evidence="1">
    <location>
        <begin position="52"/>
        <end position="70"/>
    </location>
</feature>
<sequence>MFRVRGGKDDDIEDEEYEDEDQFLDDKDYDEDVDIGRGRGTSSKKWQRSDFIDDVAEEDDEDDEEDDDELYGGGGKKHSKAPLETGADLPDEDVGRRMHCHPLLLREDQQEDVEALEISIQASCARSTNTEYDEETTDVEQQALLPSVRDPKLRMVKCVIGHERETAACLMQKYIDKGSELQI</sequence>
<feature type="domain" description="Spt5 transcription elongation factor N-terminal" evidence="2">
    <location>
        <begin position="51"/>
        <end position="146"/>
    </location>
</feature>
<evidence type="ECO:0000313" key="3">
    <source>
        <dbReference type="EMBL" id="MBA0566649.1"/>
    </source>
</evidence>
<protein>
    <recommendedName>
        <fullName evidence="2">Spt5 transcription elongation factor N-terminal domain-containing protein</fullName>
    </recommendedName>
</protein>
<feature type="region of interest" description="Disordered" evidence="1">
    <location>
        <begin position="1"/>
        <end position="94"/>
    </location>
</feature>
<feature type="compositionally biased region" description="Acidic residues" evidence="1">
    <location>
        <begin position="10"/>
        <end position="33"/>
    </location>
</feature>
<keyword evidence="4" id="KW-1185">Reference proteome</keyword>
<dbReference type="PANTHER" id="PTHR11125">
    <property type="entry name" value="SUPPRESSOR OF TY 5"/>
    <property type="match status" value="1"/>
</dbReference>